<feature type="transmembrane region" description="Helical" evidence="10">
    <location>
        <begin position="291"/>
        <end position="310"/>
    </location>
</feature>
<evidence type="ECO:0000256" key="3">
    <source>
        <dbReference type="ARBA" id="ARBA00022475"/>
    </source>
</evidence>
<dbReference type="PANTHER" id="PTHR10110:SF86">
    <property type="entry name" value="SODIUM_HYDROGEN EXCHANGER 7"/>
    <property type="match status" value="1"/>
</dbReference>
<feature type="transmembrane region" description="Helical" evidence="10">
    <location>
        <begin position="195"/>
        <end position="214"/>
    </location>
</feature>
<keyword evidence="5 10" id="KW-1133">Transmembrane helix</keyword>
<dbReference type="Gene3D" id="6.10.140.1330">
    <property type="match status" value="1"/>
</dbReference>
<organism evidence="12 13">
    <name type="scientific">Alcaligenes endophyticus</name>
    <dbReference type="NCBI Taxonomy" id="1929088"/>
    <lineage>
        <taxon>Bacteria</taxon>
        <taxon>Pseudomonadati</taxon>
        <taxon>Pseudomonadota</taxon>
        <taxon>Betaproteobacteria</taxon>
        <taxon>Burkholderiales</taxon>
        <taxon>Alcaligenaceae</taxon>
        <taxon>Alcaligenes</taxon>
    </lineage>
</organism>
<evidence type="ECO:0000313" key="12">
    <source>
        <dbReference type="EMBL" id="MDN4120000.1"/>
    </source>
</evidence>
<keyword evidence="2" id="KW-0813">Transport</keyword>
<keyword evidence="9" id="KW-0739">Sodium transport</keyword>
<dbReference type="InterPro" id="IPR018490">
    <property type="entry name" value="cNMP-bd_dom_sf"/>
</dbReference>
<accession>A0ABT8EFE2</accession>
<comment type="caution">
    <text evidence="12">The sequence shown here is derived from an EMBL/GenBank/DDBJ whole genome shotgun (WGS) entry which is preliminary data.</text>
</comment>
<keyword evidence="8 10" id="KW-0472">Membrane</keyword>
<feature type="transmembrane region" description="Helical" evidence="10">
    <location>
        <begin position="168"/>
        <end position="189"/>
    </location>
</feature>
<evidence type="ECO:0000256" key="9">
    <source>
        <dbReference type="ARBA" id="ARBA00023201"/>
    </source>
</evidence>
<dbReference type="Proteomes" id="UP001168613">
    <property type="component" value="Unassembled WGS sequence"/>
</dbReference>
<feature type="transmembrane region" description="Helical" evidence="10">
    <location>
        <begin position="72"/>
        <end position="91"/>
    </location>
</feature>
<feature type="transmembrane region" description="Helical" evidence="10">
    <location>
        <begin position="316"/>
        <end position="343"/>
    </location>
</feature>
<protein>
    <submittedName>
        <fullName evidence="12">Cation:proton antiporter</fullName>
    </submittedName>
</protein>
<dbReference type="PANTHER" id="PTHR10110">
    <property type="entry name" value="SODIUM/HYDROGEN EXCHANGER"/>
    <property type="match status" value="1"/>
</dbReference>
<feature type="transmembrane region" description="Helical" evidence="10">
    <location>
        <begin position="355"/>
        <end position="377"/>
    </location>
</feature>
<evidence type="ECO:0000256" key="5">
    <source>
        <dbReference type="ARBA" id="ARBA00022989"/>
    </source>
</evidence>
<keyword evidence="7" id="KW-0406">Ion transport</keyword>
<evidence type="ECO:0000256" key="6">
    <source>
        <dbReference type="ARBA" id="ARBA00023053"/>
    </source>
</evidence>
<dbReference type="InterPro" id="IPR006153">
    <property type="entry name" value="Cation/H_exchanger_TM"/>
</dbReference>
<feature type="transmembrane region" description="Helical" evidence="10">
    <location>
        <begin position="553"/>
        <end position="569"/>
    </location>
</feature>
<feature type="transmembrane region" description="Helical" evidence="10">
    <location>
        <begin position="389"/>
        <end position="413"/>
    </location>
</feature>
<evidence type="ECO:0000256" key="2">
    <source>
        <dbReference type="ARBA" id="ARBA00022448"/>
    </source>
</evidence>
<dbReference type="PROSITE" id="PS50042">
    <property type="entry name" value="CNMP_BINDING_3"/>
    <property type="match status" value="1"/>
</dbReference>
<dbReference type="InterPro" id="IPR014710">
    <property type="entry name" value="RmlC-like_jellyroll"/>
</dbReference>
<dbReference type="RefSeq" id="WP_266122663.1">
    <property type="nucleotide sequence ID" value="NZ_JAJHNU010000001.1"/>
</dbReference>
<feature type="transmembrane region" description="Helical" evidence="10">
    <location>
        <begin position="250"/>
        <end position="270"/>
    </location>
</feature>
<dbReference type="CDD" id="cd00038">
    <property type="entry name" value="CAP_ED"/>
    <property type="match status" value="1"/>
</dbReference>
<keyword evidence="4 10" id="KW-0812">Transmembrane</keyword>
<dbReference type="SMART" id="SM00100">
    <property type="entry name" value="cNMP"/>
    <property type="match status" value="1"/>
</dbReference>
<dbReference type="Gene3D" id="2.60.120.10">
    <property type="entry name" value="Jelly Rolls"/>
    <property type="match status" value="1"/>
</dbReference>
<keyword evidence="6" id="KW-0915">Sodium</keyword>
<keyword evidence="13" id="KW-1185">Reference proteome</keyword>
<feature type="transmembrane region" description="Helical" evidence="10">
    <location>
        <begin position="126"/>
        <end position="147"/>
    </location>
</feature>
<dbReference type="Pfam" id="PF00027">
    <property type="entry name" value="cNMP_binding"/>
    <property type="match status" value="1"/>
</dbReference>
<keyword evidence="3" id="KW-1003">Cell membrane</keyword>
<dbReference type="InterPro" id="IPR018422">
    <property type="entry name" value="Cation/H_exchanger_CPA1"/>
</dbReference>
<evidence type="ECO:0000256" key="7">
    <source>
        <dbReference type="ARBA" id="ARBA00023065"/>
    </source>
</evidence>
<evidence type="ECO:0000256" key="1">
    <source>
        <dbReference type="ARBA" id="ARBA00004651"/>
    </source>
</evidence>
<evidence type="ECO:0000256" key="4">
    <source>
        <dbReference type="ARBA" id="ARBA00022692"/>
    </source>
</evidence>
<evidence type="ECO:0000256" key="10">
    <source>
        <dbReference type="SAM" id="Phobius"/>
    </source>
</evidence>
<proteinExistence type="predicted"/>
<evidence type="ECO:0000256" key="8">
    <source>
        <dbReference type="ARBA" id="ARBA00023136"/>
    </source>
</evidence>
<name>A0ABT8EFE2_9BURK</name>
<dbReference type="InterPro" id="IPR000595">
    <property type="entry name" value="cNMP-bd_dom"/>
</dbReference>
<reference evidence="12" key="1">
    <citation type="submission" date="2021-11" db="EMBL/GenBank/DDBJ databases">
        <title>Draft genome sequence of Alcaligenes endophyticus type strain CCUG 75668T.</title>
        <authorList>
            <person name="Salva-Serra F."/>
            <person name="Duran R.E."/>
            <person name="Seeger M."/>
            <person name="Moore E.R.B."/>
            <person name="Jaen-Luchoro D."/>
        </authorList>
    </citation>
    <scope>NUCLEOTIDE SEQUENCE</scope>
    <source>
        <strain evidence="12">CCUG 75668</strain>
    </source>
</reference>
<feature type="transmembrane region" description="Helical" evidence="10">
    <location>
        <begin position="6"/>
        <end position="24"/>
    </location>
</feature>
<evidence type="ECO:0000259" key="11">
    <source>
        <dbReference type="PROSITE" id="PS50042"/>
    </source>
</evidence>
<sequence>MQIEQFVFGVAGLLALVAFMPVLAGRLRLPYSVLLAIIGFALGVTLHLHQWAPKVLGDFLNTLQAFQISSETFLYLFLPILLFETSLSMNLRRLLDDVGAILMMAVVAVVVCTFAVGFALNEASHYGLLVCLLLGAIVATTDPIAVVGVFREVGAPKRLSTLVEGEALFNDAASIALYTVLLAVLTQGGHLSGSLVLQTFLVSFLGGGLAGYFFGVLANQLFIVLRGWPAAEVTLTIALAYLSYFVSEHYLQVSGVVATVIAGLVVGSNGRTRMSPVTFELLRSSWTQMGFLANSLIFLFAAMLIPRLMADISWKQVFLIVLLFAVTLLARAVMVFGVLPLLGRTRFGNKVSAPYCTVILWGGLRGAVSLALALAVTEQQALPYEMRQFIGVAATGFVLMTLFINGMTLRPLIRALKLDRLSPVESSIRDQAVVLALDDLQERIQGFAHSENIPDSITKRVSNVFDSARSSVALPHIQALTLEQKINIGMGMLISHEIEKYYEQLSAQVVDWKSAETLLARAESLADAVRGGGIAGYEAAIARDMRYSYRFRVALRLHYLFGFQAWLAFELGQRFSNLMVKSVITRRLTAFIHTELKPLLGDEASDRILEIHNLRVKQLEVSLHALSLQYPAFSHWLQERYLARIVAAQERSRYRSMLSQALISSELYVELVRECDARWSYVSKRPDVDFIMSAADLIQRVPMLQGVKPETLKHLLKKMRPRLTLPGQQVHLRQGSTHNMYFIASGALSVDLPDGTQIELGTGNTVGELTMLSGVDLEGTVRSLSYSRLLMLHGKDFESLMEQDPLLKEKMQAVAAQRKRAYEVWREYQQGKFEPTTDKPVFQVATALSAASEFVGPMSPTDPVLPRSTDMPH</sequence>
<evidence type="ECO:0000313" key="13">
    <source>
        <dbReference type="Proteomes" id="UP001168613"/>
    </source>
</evidence>
<gene>
    <name evidence="12" type="ORF">LMS43_01730</name>
</gene>
<feature type="transmembrane region" description="Helical" evidence="10">
    <location>
        <begin position="98"/>
        <end position="120"/>
    </location>
</feature>
<feature type="domain" description="Cyclic nucleotide-binding" evidence="11">
    <location>
        <begin position="703"/>
        <end position="818"/>
    </location>
</feature>
<dbReference type="SUPFAM" id="SSF51206">
    <property type="entry name" value="cAMP-binding domain-like"/>
    <property type="match status" value="1"/>
</dbReference>
<dbReference type="EMBL" id="JAJHNU010000001">
    <property type="protein sequence ID" value="MDN4120000.1"/>
    <property type="molecule type" value="Genomic_DNA"/>
</dbReference>
<feature type="transmembrane region" description="Helical" evidence="10">
    <location>
        <begin position="221"/>
        <end position="244"/>
    </location>
</feature>
<dbReference type="Pfam" id="PF00999">
    <property type="entry name" value="Na_H_Exchanger"/>
    <property type="match status" value="1"/>
</dbReference>
<comment type="subcellular location">
    <subcellularLocation>
        <location evidence="1">Cell membrane</location>
        <topology evidence="1">Multi-pass membrane protein</topology>
    </subcellularLocation>
</comment>
<feature type="transmembrane region" description="Helical" evidence="10">
    <location>
        <begin position="31"/>
        <end position="52"/>
    </location>
</feature>